<evidence type="ECO:0000256" key="1">
    <source>
        <dbReference type="ARBA" id="ARBA00010364"/>
    </source>
</evidence>
<dbReference type="AlphaFoldDB" id="A0A3Q3EGS0"/>
<dbReference type="RefSeq" id="XP_020504542.1">
    <property type="nucleotide sequence ID" value="XM_020648886.3"/>
</dbReference>
<evidence type="ECO:0000313" key="2">
    <source>
        <dbReference type="Ensembl" id="ENSLBEP00000005261.1"/>
    </source>
</evidence>
<reference evidence="2" key="2">
    <citation type="submission" date="2025-09" db="UniProtKB">
        <authorList>
            <consortium name="Ensembl"/>
        </authorList>
    </citation>
    <scope>IDENTIFICATION</scope>
</reference>
<organism evidence="2 3">
    <name type="scientific">Labrus bergylta</name>
    <name type="common">ballan wrasse</name>
    <dbReference type="NCBI Taxonomy" id="56723"/>
    <lineage>
        <taxon>Eukaryota</taxon>
        <taxon>Metazoa</taxon>
        <taxon>Chordata</taxon>
        <taxon>Craniata</taxon>
        <taxon>Vertebrata</taxon>
        <taxon>Euteleostomi</taxon>
        <taxon>Actinopterygii</taxon>
        <taxon>Neopterygii</taxon>
        <taxon>Teleostei</taxon>
        <taxon>Neoteleostei</taxon>
        <taxon>Acanthomorphata</taxon>
        <taxon>Eupercaria</taxon>
        <taxon>Labriformes</taxon>
        <taxon>Labridae</taxon>
        <taxon>Labrus</taxon>
    </lineage>
</organism>
<comment type="similarity">
    <text evidence="1">Belongs to the UPF0235 family.</text>
</comment>
<name>A0A3Q3EGS0_9LABR</name>
<dbReference type="InterPro" id="IPR003746">
    <property type="entry name" value="DUF167"/>
</dbReference>
<dbReference type="FunCoup" id="A0A3Q3EGS0">
    <property type="interactions" value="377"/>
</dbReference>
<dbReference type="OrthoDB" id="244097at2759"/>
<dbReference type="PANTHER" id="PTHR13420">
    <property type="entry name" value="UPF0235 PROTEIN C15ORF40"/>
    <property type="match status" value="1"/>
</dbReference>
<proteinExistence type="inferred from homology"/>
<sequence length="185" mass="19925">MFSRLGLTVARGSFRLTESLSAFNRVCDVIPPVFSRRLTVLLSRYRLPPVTGVTFRSFSGNRKMPKKVKAVKAQPAAVGASPTEASCPVSRDKSGAVTITVHAKPGSKHSSIIEVSAEAVGIAIAAPPTDGEANTELIRYLAEVLELKKSHISLDKGSRSRDKLIKVDSSLSEEEVLRRLRQAAG</sequence>
<dbReference type="Proteomes" id="UP000261660">
    <property type="component" value="Unplaced"/>
</dbReference>
<accession>A0A3Q3EGS0</accession>
<dbReference type="InParanoid" id="A0A3Q3EGS0"/>
<dbReference type="STRING" id="56723.ENSLBEP00000005261"/>
<dbReference type="GeneTree" id="ENSGT00940000164795"/>
<dbReference type="SUPFAM" id="SSF69786">
    <property type="entry name" value="YggU-like"/>
    <property type="match status" value="1"/>
</dbReference>
<dbReference type="Ensembl" id="ENSLBET00000005532.1">
    <property type="protein sequence ID" value="ENSLBEP00000005261.1"/>
    <property type="gene ID" value="ENSLBEG00000004054.1"/>
</dbReference>
<dbReference type="GO" id="GO:0005737">
    <property type="term" value="C:cytoplasm"/>
    <property type="evidence" value="ECO:0007669"/>
    <property type="project" value="TreeGrafter"/>
</dbReference>
<dbReference type="PANTHER" id="PTHR13420:SF7">
    <property type="entry name" value="UPF0235 PROTEIN C15ORF40"/>
    <property type="match status" value="1"/>
</dbReference>
<dbReference type="Pfam" id="PF02594">
    <property type="entry name" value="DUF167"/>
    <property type="match status" value="1"/>
</dbReference>
<reference evidence="2" key="1">
    <citation type="submission" date="2025-08" db="UniProtKB">
        <authorList>
            <consortium name="Ensembl"/>
        </authorList>
    </citation>
    <scope>IDENTIFICATION</scope>
</reference>
<dbReference type="SMART" id="SM01152">
    <property type="entry name" value="DUF167"/>
    <property type="match status" value="1"/>
</dbReference>
<evidence type="ECO:0000313" key="3">
    <source>
        <dbReference type="Proteomes" id="UP000261660"/>
    </source>
</evidence>
<dbReference type="CTD" id="100152820"/>
<dbReference type="HAMAP" id="MF_00634">
    <property type="entry name" value="UPF0235"/>
    <property type="match status" value="1"/>
</dbReference>
<keyword evidence="3" id="KW-1185">Reference proteome</keyword>
<dbReference type="NCBIfam" id="TIGR00251">
    <property type="entry name" value="DUF167 family protein"/>
    <property type="match status" value="1"/>
</dbReference>
<protein>
    <submittedName>
        <fullName evidence="2">Zgc:193812</fullName>
    </submittedName>
</protein>
<dbReference type="Gene3D" id="3.30.1200.10">
    <property type="entry name" value="YggU-like"/>
    <property type="match status" value="1"/>
</dbReference>
<dbReference type="GeneID" id="109995231"/>
<dbReference type="InterPro" id="IPR036591">
    <property type="entry name" value="YggU-like_sf"/>
</dbReference>